<feature type="compositionally biased region" description="Polar residues" evidence="1">
    <location>
        <begin position="17"/>
        <end position="84"/>
    </location>
</feature>
<proteinExistence type="predicted"/>
<evidence type="ECO:0000313" key="2">
    <source>
        <dbReference type="EMBL" id="MCL7022507.1"/>
    </source>
</evidence>
<sequence>MSGILNSSLSGSNSNLPESTSRSFATSFAGQSAAPSPVYNHSGTMQGMQNMNGNFDVQNMQGTLTTRSAASNGAPSSGLQQPIGSLSGGRYPSNNIPVGLSQPGLQMSHGGSHGHSGITNRGGINIVGSPVFSGSMIGVRGARMTGSMGNIGVGVNNGRNISSGGMSVSGLASRLNMVANTGSGNLASQGPNRFMGGMLQQGGNADYAMDLHQKEQFHDSSGSMMQSQHFPVILKYVKNHGNPSSDFLSINFPIAFIIISH</sequence>
<dbReference type="AlphaFoldDB" id="A0AA41RLD9"/>
<dbReference type="EMBL" id="JAJJMA010011848">
    <property type="protein sequence ID" value="MCL7022507.1"/>
    <property type="molecule type" value="Genomic_DNA"/>
</dbReference>
<feature type="non-terminal residue" evidence="2">
    <location>
        <position position="261"/>
    </location>
</feature>
<keyword evidence="3" id="KW-1185">Reference proteome</keyword>
<evidence type="ECO:0000313" key="3">
    <source>
        <dbReference type="Proteomes" id="UP001177140"/>
    </source>
</evidence>
<protein>
    <recommendedName>
        <fullName evidence="4">NOT transcription complex subunit VIP2</fullName>
    </recommendedName>
</protein>
<gene>
    <name evidence="2" type="ORF">MKW94_011221</name>
</gene>
<feature type="region of interest" description="Disordered" evidence="1">
    <location>
        <begin position="1"/>
        <end position="122"/>
    </location>
</feature>
<reference evidence="2" key="1">
    <citation type="submission" date="2022-03" db="EMBL/GenBank/DDBJ databases">
        <title>A functionally conserved STORR gene fusion in Papaver species that diverged 16.8 million years ago.</title>
        <authorList>
            <person name="Catania T."/>
        </authorList>
    </citation>
    <scope>NUCLEOTIDE SEQUENCE</scope>
    <source>
        <strain evidence="2">S-191538</strain>
    </source>
</reference>
<feature type="compositionally biased region" description="Low complexity" evidence="1">
    <location>
        <begin position="1"/>
        <end position="16"/>
    </location>
</feature>
<evidence type="ECO:0000256" key="1">
    <source>
        <dbReference type="SAM" id="MobiDB-lite"/>
    </source>
</evidence>
<comment type="caution">
    <text evidence="2">The sequence shown here is derived from an EMBL/GenBank/DDBJ whole genome shotgun (WGS) entry which is preliminary data.</text>
</comment>
<name>A0AA41RLD9_PAPNU</name>
<accession>A0AA41RLD9</accession>
<organism evidence="2 3">
    <name type="scientific">Papaver nudicaule</name>
    <name type="common">Iceland poppy</name>
    <dbReference type="NCBI Taxonomy" id="74823"/>
    <lineage>
        <taxon>Eukaryota</taxon>
        <taxon>Viridiplantae</taxon>
        <taxon>Streptophyta</taxon>
        <taxon>Embryophyta</taxon>
        <taxon>Tracheophyta</taxon>
        <taxon>Spermatophyta</taxon>
        <taxon>Magnoliopsida</taxon>
        <taxon>Ranunculales</taxon>
        <taxon>Papaveraceae</taxon>
        <taxon>Papaveroideae</taxon>
        <taxon>Papaver</taxon>
    </lineage>
</organism>
<dbReference type="Proteomes" id="UP001177140">
    <property type="component" value="Unassembled WGS sequence"/>
</dbReference>
<evidence type="ECO:0008006" key="4">
    <source>
        <dbReference type="Google" id="ProtNLM"/>
    </source>
</evidence>